<keyword evidence="8" id="KW-1185">Reference proteome</keyword>
<keyword evidence="3" id="KW-0378">Hydrolase</keyword>
<dbReference type="GO" id="GO:0004197">
    <property type="term" value="F:cysteine-type endopeptidase activity"/>
    <property type="evidence" value="ECO:0007669"/>
    <property type="project" value="InterPro"/>
</dbReference>
<dbReference type="InterPro" id="IPR005314">
    <property type="entry name" value="Peptidase_C50"/>
</dbReference>
<dbReference type="STRING" id="59895.A0A103XMX2"/>
<dbReference type="OMA" id="SYCANKC"/>
<evidence type="ECO:0000256" key="4">
    <source>
        <dbReference type="ARBA" id="ARBA00022829"/>
    </source>
</evidence>
<dbReference type="Pfam" id="PF03568">
    <property type="entry name" value="Separin_C"/>
    <property type="match status" value="1"/>
</dbReference>
<dbReference type="EC" id="3.4.22.49" evidence="2"/>
<dbReference type="Pfam" id="PF25110">
    <property type="entry name" value="TPR_ESP1"/>
    <property type="match status" value="1"/>
</dbReference>
<organism evidence="7 8">
    <name type="scientific">Cynara cardunculus var. scolymus</name>
    <name type="common">Globe artichoke</name>
    <name type="synonym">Cynara scolymus</name>
    <dbReference type="NCBI Taxonomy" id="59895"/>
    <lineage>
        <taxon>Eukaryota</taxon>
        <taxon>Viridiplantae</taxon>
        <taxon>Streptophyta</taxon>
        <taxon>Embryophyta</taxon>
        <taxon>Tracheophyta</taxon>
        <taxon>Spermatophyta</taxon>
        <taxon>Magnoliopsida</taxon>
        <taxon>eudicotyledons</taxon>
        <taxon>Gunneridae</taxon>
        <taxon>Pentapetalae</taxon>
        <taxon>asterids</taxon>
        <taxon>campanulids</taxon>
        <taxon>Asterales</taxon>
        <taxon>Asteraceae</taxon>
        <taxon>Carduoideae</taxon>
        <taxon>Cardueae</taxon>
        <taxon>Carduinae</taxon>
        <taxon>Cynara</taxon>
    </lineage>
</organism>
<dbReference type="InterPro" id="IPR056932">
    <property type="entry name" value="TPR_ESP1_2nd"/>
</dbReference>
<evidence type="ECO:0000256" key="2">
    <source>
        <dbReference type="ARBA" id="ARBA00012489"/>
    </source>
</evidence>
<accession>A0A103XMX2</accession>
<evidence type="ECO:0000256" key="3">
    <source>
        <dbReference type="ARBA" id="ARBA00022801"/>
    </source>
</evidence>
<protein>
    <recommendedName>
        <fullName evidence="2">separase</fullName>
        <ecNumber evidence="2">3.4.22.49</ecNumber>
    </recommendedName>
</protein>
<name>A0A103XMX2_CYNCS</name>
<feature type="region of interest" description="Disordered" evidence="5">
    <location>
        <begin position="1287"/>
        <end position="1315"/>
    </location>
</feature>
<dbReference type="Proteomes" id="UP000243975">
    <property type="component" value="Unassembled WGS sequence"/>
</dbReference>
<dbReference type="EMBL" id="LEKV01004764">
    <property type="protein sequence ID" value="KVH93464.1"/>
    <property type="molecule type" value="Genomic_DNA"/>
</dbReference>
<evidence type="ECO:0000256" key="5">
    <source>
        <dbReference type="SAM" id="MobiDB-lite"/>
    </source>
</evidence>
<dbReference type="PANTHER" id="PTHR12792">
    <property type="entry name" value="EXTRA SPINDLE POLES 1-RELATED"/>
    <property type="match status" value="1"/>
</dbReference>
<evidence type="ECO:0000313" key="7">
    <source>
        <dbReference type="EMBL" id="KVH93464.1"/>
    </source>
</evidence>
<evidence type="ECO:0000313" key="8">
    <source>
        <dbReference type="Proteomes" id="UP000243975"/>
    </source>
</evidence>
<dbReference type="GO" id="GO:0005737">
    <property type="term" value="C:cytoplasm"/>
    <property type="evidence" value="ECO:0007669"/>
    <property type="project" value="TreeGrafter"/>
</dbReference>
<dbReference type="GO" id="GO:0005634">
    <property type="term" value="C:nucleus"/>
    <property type="evidence" value="ECO:0007669"/>
    <property type="project" value="InterPro"/>
</dbReference>
<proteinExistence type="predicted"/>
<dbReference type="GO" id="GO:0006508">
    <property type="term" value="P:proteolysis"/>
    <property type="evidence" value="ECO:0007669"/>
    <property type="project" value="InterPro"/>
</dbReference>
<dbReference type="Gramene" id="KVH93464">
    <property type="protein sequence ID" value="KVH93464"/>
    <property type="gene ID" value="Ccrd_004486"/>
</dbReference>
<evidence type="ECO:0000259" key="6">
    <source>
        <dbReference type="PROSITE" id="PS51700"/>
    </source>
</evidence>
<dbReference type="PANTHER" id="PTHR12792:SF0">
    <property type="entry name" value="SEPARIN"/>
    <property type="match status" value="1"/>
</dbReference>
<comment type="caution">
    <text evidence="7">The sequence shown here is derived from an EMBL/GenBank/DDBJ whole genome shotgun (WGS) entry which is preliminary data.</text>
</comment>
<gene>
    <name evidence="7" type="ORF">Ccrd_004486</name>
</gene>
<dbReference type="PROSITE" id="PS51700">
    <property type="entry name" value="SEPARIN"/>
    <property type="match status" value="1"/>
</dbReference>
<dbReference type="Pfam" id="PF25113">
    <property type="entry name" value="TPR_ESP1_2nd"/>
    <property type="match status" value="1"/>
</dbReference>
<dbReference type="InterPro" id="IPR030397">
    <property type="entry name" value="SEPARIN_core_dom"/>
</dbReference>
<keyword evidence="4" id="KW-0159">Chromosome partition</keyword>
<dbReference type="GO" id="GO:0072686">
    <property type="term" value="C:mitotic spindle"/>
    <property type="evidence" value="ECO:0007669"/>
    <property type="project" value="TreeGrafter"/>
</dbReference>
<evidence type="ECO:0000256" key="1">
    <source>
        <dbReference type="ARBA" id="ARBA00000451"/>
    </source>
</evidence>
<feature type="domain" description="Peptidase C50" evidence="6">
    <location>
        <begin position="1943"/>
        <end position="2039"/>
    </location>
</feature>
<feature type="compositionally biased region" description="Polar residues" evidence="5">
    <location>
        <begin position="1302"/>
        <end position="1311"/>
    </location>
</feature>
<reference evidence="7 8" key="1">
    <citation type="journal article" date="2016" name="Sci. Rep.">
        <title>The genome sequence of the outbreeding globe artichoke constructed de novo incorporating a phase-aware low-pass sequencing strategy of F1 progeny.</title>
        <authorList>
            <person name="Scaglione D."/>
            <person name="Reyes-Chin-Wo S."/>
            <person name="Acquadro A."/>
            <person name="Froenicke L."/>
            <person name="Portis E."/>
            <person name="Beitel C."/>
            <person name="Tirone M."/>
            <person name="Mauro R."/>
            <person name="Lo Monaco A."/>
            <person name="Mauromicale G."/>
            <person name="Faccioli P."/>
            <person name="Cattivelli L."/>
            <person name="Rieseberg L."/>
            <person name="Michelmore R."/>
            <person name="Lanteri S."/>
        </authorList>
    </citation>
    <scope>NUCLEOTIDE SEQUENCE [LARGE SCALE GENOMIC DNA]</scope>
    <source>
        <strain evidence="7">2C</strain>
    </source>
</reference>
<dbReference type="GO" id="GO:0051307">
    <property type="term" value="P:meiotic chromosome separation"/>
    <property type="evidence" value="ECO:0007669"/>
    <property type="project" value="TreeGrafter"/>
</dbReference>
<dbReference type="InterPro" id="IPR056933">
    <property type="entry name" value="TPR_ESP1"/>
</dbReference>
<sequence>MEDSATITESSLLSELQFSTDLSSIHHRFSSYLDPFSAVLNKPKKHSKSSKIEAEASTIIRSLAKKFLPFLSKSLSILPKRLNETPKIDSSYASELFETYRLCLSCLDAVSSQLSCKPHSVQIQRVRLIHCYENWGKYEDAQDEGFSVLEFIGKLSGKKSGKLRGRLLPELGKDNDDKDVAMLILEVVVTLVKCVSNARSKNEESFHRVLSIVKEIQELRIIDADAHEKLHRMLATYLSKCALFLVGELASFDGKLAHEFCLITFLEFTRSSMNDQMEKFGHRICSSLFSQLDNQPPFSLGILTCVLDAMAHECKIRCIFFVSGLVLAPHTSDVKETSLADFPYQSAKHNNRQVYLIGYNYACQVGKEKSLIDFLELVHYCATAIKCRNATVDFCGAVATHFDKLADDFSQVNLSSIMRLYSIILSINDLNSHSRGGNSKMPKAGKDISIPKVLLSMEDQLQRLINTHGSYKLSAEELESTYKALYFTALNFLCEPLSELINSERKDILCGLEDVSLPNIQDAFHQFRLVFLAYGDRQRNVYEDNSRAVLAVASAAFTLSYTTKQNAEESTNFLTHIIKADWVHANGLKFLFASLHNVGIVLYRTNRLKEATESFKLCCEAAWNCVLHFCKMFASSRDGCSSDVSEDVIAGFVTEACAKSAFLLDILHQCGSKEISEILAHYLRSWFVAQSLFAKIPSPEALVKQWVKELQAYKEMKSLNPKLSKTMQTTITNILLEEIYSTKDSCLQKSRILIAKGMESRACGVEGLNGCINYLSEAISTLSDLYNKSKDDRGPMCYLLAEAYCLRALCTQEAEPNSKHFIQDIDNAVKLWSSPDCSQSAEDMVFQKTLTLLHYVVDLISLKGYMVDHLLIYETMIKFSSWKNVPLNDWLALLWQFRSLSHALCASPINDEFIRALSKHCALSNSVEFWTSCMKRSKSLEVGFRQSLIVISTLSSSHSYIHDHATKADITIDEVKQSASDLIKSVPLSNTSLFLASQLYYDLGESMIARGLMVEAISHAKEAHRLRSKLFHKKFMYSIEQQNDTVGANGEVIQKRRFGLETFHMHSSVATAAWSSVKGSSDFDDGILTPWNILRCYLESTLQIGTLQDIVGNGSEAETLLRWGKDISFFQALPIFLVAFSAALGKLYRKQQLWHLAEKELESAKHILADNCSLISCSKCRLVLEVTVDQQFGDLFRSRFNSTTGNKLYEGLSNAEFFYSSAEENLKLYEWRNCLSNPEEASARNTMFCDALLSVGKAVGISSNCGDKAEHSSLSKISGKETIQSKVTRKNKKTTKPLPQEQRMTSRITRSSKQRSEYALNEVHDDVYKFSDRKQVYACTDALIGKGPQNVDHVAACGCEATCVCDEGKCWHCLPSEVMKSLSLRNIIQTKWECIRRRLLLRVLTGRGKCFGVRGEIQQAHKVFLKSISVLLRRSTFHQSHFSISFTFLAELIEKNVTGDIFAVEHASILYNICWFSLKSFRDNDTRNHDCDSFIPAPVVVSGLKLAFILCREVPMLFQKVSRLLAVLYTLPHSNKAFSMLSSSSNVLSECQWASYFHQASLGTHLNHQLFSSVEKHKDQKTTDVDIRLLLLTLLEVQMKLAPESVLDLEGFVLKFLQGLPHVTIVCISMLGDDFASLLRELLPYNPSTHAWIMLSRFNSDSIPVVIVLPIDYILSESSEEGEDSSSSFLFNKKTSVKSWHCPWGHTIVDEVAPLFKMILEENYTSSSAYPLEDTKKNRLLWWTQRRKLDECLSVFLRDIEDIWFGSWKHLLLGEWLDTKHLDSLQKKLKKDLKSKCKVDVHESILKLVLGGARHASQRTECLSDLILNNGCYVGGIECNNDRSPGECSRKQDSIDSLSLSVSELIINAVHEIEEEDFPDREPVILVPDFDIQMLPWENLPVLRNQEVYRMPSVASISFTYDRCCHYQEKVGTDSAVFPMIDPLDAYYLLNPGGDLSSTEAEFGSWFKDQNLQASGTTGTSPTVDELSVALKSHDLFMYFGHGSGVQYIPGDEIQKLDRCAATLLMGCSSGSISLNGCYTPKGAPLYYLHAGSPVIVANLWEVTDKDIDRFGKAMLDACIRTRSITSAGCAQCSQISVELEKLKIDDDKRKGKKKTSKKKSVEPCKDDICTIGCKHRPKIGSFMGQAREACTLPFLIGAAPVCYGVPTGIRKKDLV</sequence>
<comment type="catalytic activity">
    <reaction evidence="1">
        <text>All bonds known to be hydrolyzed by this endopeptidase have arginine in P1 and an acidic residue in P4. P6 is often occupied by an acidic residue or by a hydroxy-amino-acid residue, the phosphorylation of which enhances cleavage.</text>
        <dbReference type="EC" id="3.4.22.49"/>
    </reaction>
</comment>